<sequence>MYLYSPNGQIVSGMGVERDNRIMWESGAQSTDSGAQSNDSGCQSIDSGAQTNNSGVQSTDVKVNMLLTSTLLEALTKKIVITEM</sequence>
<gene>
    <name evidence="2" type="ORF">Bpfe_029633</name>
</gene>
<name>A0AAD8EVQ9_BIOPF</name>
<evidence type="ECO:0000313" key="2">
    <source>
        <dbReference type="EMBL" id="KAK0040926.1"/>
    </source>
</evidence>
<keyword evidence="3" id="KW-1185">Reference proteome</keyword>
<dbReference type="AlphaFoldDB" id="A0AAD8EVQ9"/>
<evidence type="ECO:0000256" key="1">
    <source>
        <dbReference type="SAM" id="MobiDB-lite"/>
    </source>
</evidence>
<proteinExistence type="predicted"/>
<organism evidence="2 3">
    <name type="scientific">Biomphalaria pfeifferi</name>
    <name type="common">Bloodfluke planorb</name>
    <name type="synonym">Freshwater snail</name>
    <dbReference type="NCBI Taxonomy" id="112525"/>
    <lineage>
        <taxon>Eukaryota</taxon>
        <taxon>Metazoa</taxon>
        <taxon>Spiralia</taxon>
        <taxon>Lophotrochozoa</taxon>
        <taxon>Mollusca</taxon>
        <taxon>Gastropoda</taxon>
        <taxon>Heterobranchia</taxon>
        <taxon>Euthyneura</taxon>
        <taxon>Panpulmonata</taxon>
        <taxon>Hygrophila</taxon>
        <taxon>Lymnaeoidea</taxon>
        <taxon>Planorbidae</taxon>
        <taxon>Biomphalaria</taxon>
    </lineage>
</organism>
<reference evidence="2" key="2">
    <citation type="submission" date="2023-04" db="EMBL/GenBank/DDBJ databases">
        <authorList>
            <person name="Bu L."/>
            <person name="Lu L."/>
            <person name="Laidemitt M.R."/>
            <person name="Zhang S.M."/>
            <person name="Mutuku M."/>
            <person name="Mkoji G."/>
            <person name="Steinauer M."/>
            <person name="Loker E.S."/>
        </authorList>
    </citation>
    <scope>NUCLEOTIDE SEQUENCE</scope>
    <source>
        <strain evidence="2">KasaAsao</strain>
        <tissue evidence="2">Whole Snail</tissue>
    </source>
</reference>
<protein>
    <submittedName>
        <fullName evidence="2">Uncharacterized protein</fullName>
    </submittedName>
</protein>
<evidence type="ECO:0000313" key="3">
    <source>
        <dbReference type="Proteomes" id="UP001233172"/>
    </source>
</evidence>
<dbReference type="EMBL" id="JASAOG010000296">
    <property type="protein sequence ID" value="KAK0040926.1"/>
    <property type="molecule type" value="Genomic_DNA"/>
</dbReference>
<feature type="region of interest" description="Disordered" evidence="1">
    <location>
        <begin position="23"/>
        <end position="57"/>
    </location>
</feature>
<dbReference type="Proteomes" id="UP001233172">
    <property type="component" value="Unassembled WGS sequence"/>
</dbReference>
<feature type="compositionally biased region" description="Polar residues" evidence="1">
    <location>
        <begin position="27"/>
        <end position="57"/>
    </location>
</feature>
<reference evidence="2" key="1">
    <citation type="journal article" date="2023" name="PLoS Negl. Trop. Dis.">
        <title>A genome sequence for Biomphalaria pfeifferi, the major vector snail for the human-infecting parasite Schistosoma mansoni.</title>
        <authorList>
            <person name="Bu L."/>
            <person name="Lu L."/>
            <person name="Laidemitt M.R."/>
            <person name="Zhang S.M."/>
            <person name="Mutuku M."/>
            <person name="Mkoji G."/>
            <person name="Steinauer M."/>
            <person name="Loker E.S."/>
        </authorList>
    </citation>
    <scope>NUCLEOTIDE SEQUENCE</scope>
    <source>
        <strain evidence="2">KasaAsao</strain>
    </source>
</reference>
<comment type="caution">
    <text evidence="2">The sequence shown here is derived from an EMBL/GenBank/DDBJ whole genome shotgun (WGS) entry which is preliminary data.</text>
</comment>
<accession>A0AAD8EVQ9</accession>